<proteinExistence type="predicted"/>
<organism evidence="2 3">
    <name type="scientific">Ephemerocybe angulata</name>
    <dbReference type="NCBI Taxonomy" id="980116"/>
    <lineage>
        <taxon>Eukaryota</taxon>
        <taxon>Fungi</taxon>
        <taxon>Dikarya</taxon>
        <taxon>Basidiomycota</taxon>
        <taxon>Agaricomycotina</taxon>
        <taxon>Agaricomycetes</taxon>
        <taxon>Agaricomycetidae</taxon>
        <taxon>Agaricales</taxon>
        <taxon>Agaricineae</taxon>
        <taxon>Psathyrellaceae</taxon>
        <taxon>Ephemerocybe</taxon>
    </lineage>
</organism>
<feature type="region of interest" description="Disordered" evidence="1">
    <location>
        <begin position="336"/>
        <end position="400"/>
    </location>
</feature>
<gene>
    <name evidence="2" type="ORF">DFP72DRAFT_1084361</name>
</gene>
<reference evidence="2 3" key="1">
    <citation type="submission" date="2020-07" db="EMBL/GenBank/DDBJ databases">
        <title>Comparative genomics of pyrophilous fungi reveals a link between fire events and developmental genes.</title>
        <authorList>
            <consortium name="DOE Joint Genome Institute"/>
            <person name="Steindorff A.S."/>
            <person name="Carver A."/>
            <person name="Calhoun S."/>
            <person name="Stillman K."/>
            <person name="Liu H."/>
            <person name="Lipzen A."/>
            <person name="Pangilinan J."/>
            <person name="Labutti K."/>
            <person name="Bruns T.D."/>
            <person name="Grigoriev I.V."/>
        </authorList>
    </citation>
    <scope>NUCLEOTIDE SEQUENCE [LARGE SCALE GENOMIC DNA]</scope>
    <source>
        <strain evidence="2 3">CBS 144469</strain>
    </source>
</reference>
<comment type="caution">
    <text evidence="2">The sequence shown here is derived from an EMBL/GenBank/DDBJ whole genome shotgun (WGS) entry which is preliminary data.</text>
</comment>
<dbReference type="Proteomes" id="UP000521943">
    <property type="component" value="Unassembled WGS sequence"/>
</dbReference>
<sequence length="400" mass="43633">MSESVYTTRLQSSFRAFLDDPRSFSNASTFLDTLHPENPCKPTNMGALPPEPANYTQFCTKDGAPAVFKFCAMLDRKGQYSKTDAYFNVASQSGDTSFNTVRLASSALGRLRVAIQARALSESDPMADFYPEGLIERSNAVIGTIAFLQQEFLDKINTNDNNITRCVRVVDVPDASEGDEDSRFDVVLTSHLLLPTLKRGAKSMPKITRADLVPGVPLSPSKLRSRGSANTSPATPAASSSRSSTRIPLRDLDDPNGIYAMCDDLLDTEVFAPRIFNGKGGLVHPNNYDKIPRTCPALIEATLCCIRFKPMGEDEKAITHLRLQSIHLLDRSLAQRETTPDVADSVDSATPTPKSKRKHVNDNSKAGSSKKRKTRSATSNASSSTAKDDDDEMAGVEEDD</sequence>
<evidence type="ECO:0000313" key="3">
    <source>
        <dbReference type="Proteomes" id="UP000521943"/>
    </source>
</evidence>
<feature type="region of interest" description="Disordered" evidence="1">
    <location>
        <begin position="212"/>
        <end position="249"/>
    </location>
</feature>
<evidence type="ECO:0000313" key="2">
    <source>
        <dbReference type="EMBL" id="KAF6741355.1"/>
    </source>
</evidence>
<name>A0A8H6H7H5_9AGAR</name>
<feature type="compositionally biased region" description="Acidic residues" evidence="1">
    <location>
        <begin position="388"/>
        <end position="400"/>
    </location>
</feature>
<feature type="compositionally biased region" description="Low complexity" evidence="1">
    <location>
        <begin position="228"/>
        <end position="246"/>
    </location>
</feature>
<feature type="compositionally biased region" description="Low complexity" evidence="1">
    <location>
        <begin position="376"/>
        <end position="385"/>
    </location>
</feature>
<keyword evidence="3" id="KW-1185">Reference proteome</keyword>
<evidence type="ECO:0000256" key="1">
    <source>
        <dbReference type="SAM" id="MobiDB-lite"/>
    </source>
</evidence>
<dbReference type="OrthoDB" id="3059197at2759"/>
<protein>
    <submittedName>
        <fullName evidence="2">Uncharacterized protein</fullName>
    </submittedName>
</protein>
<dbReference type="AlphaFoldDB" id="A0A8H6H7H5"/>
<dbReference type="EMBL" id="JACGCI010000262">
    <property type="protein sequence ID" value="KAF6741355.1"/>
    <property type="molecule type" value="Genomic_DNA"/>
</dbReference>
<accession>A0A8H6H7H5</accession>